<evidence type="ECO:0000313" key="1">
    <source>
        <dbReference type="EMBL" id="MED6243349.1"/>
    </source>
</evidence>
<accession>A0ABU7AZ99</accession>
<dbReference type="InterPro" id="IPR042477">
    <property type="entry name" value="HMGXB4"/>
</dbReference>
<name>A0ABU7AZ99_9TELE</name>
<keyword evidence="2" id="KW-1185">Reference proteome</keyword>
<proteinExistence type="predicted"/>
<dbReference type="EMBL" id="JAHUTI010033404">
    <property type="protein sequence ID" value="MED6243349.1"/>
    <property type="molecule type" value="Genomic_DNA"/>
</dbReference>
<comment type="caution">
    <text evidence="1">The sequence shown here is derived from an EMBL/GenBank/DDBJ whole genome shotgun (WGS) entry which is preliminary data.</text>
</comment>
<gene>
    <name evidence="1" type="ORF">ATANTOWER_018753</name>
</gene>
<evidence type="ECO:0000313" key="2">
    <source>
        <dbReference type="Proteomes" id="UP001345963"/>
    </source>
</evidence>
<dbReference type="Proteomes" id="UP001345963">
    <property type="component" value="Unassembled WGS sequence"/>
</dbReference>
<protein>
    <submittedName>
        <fullName evidence="1">Uncharacterized protein</fullName>
    </submittedName>
</protein>
<reference evidence="1 2" key="1">
    <citation type="submission" date="2021-07" db="EMBL/GenBank/DDBJ databases">
        <authorList>
            <person name="Palmer J.M."/>
        </authorList>
    </citation>
    <scope>NUCLEOTIDE SEQUENCE [LARGE SCALE GENOMIC DNA]</scope>
    <source>
        <strain evidence="1 2">AT_MEX2019</strain>
        <tissue evidence="1">Muscle</tissue>
    </source>
</reference>
<sequence>MDLKGLEQASLNAKQCRLKSHHKELNDSLTEKTRHAVYVPQDEWIIGDLETLQDNLLHQCHTVEGAVDQRRPNPSLECWVCLDNQRDMAYSHADRDISPSLPPVMICTDLQIPSPVRATAGPELWSFIADTRNPFGSSCSVHGSSWDMSSSSNPSSSDHYPVSAAAHLHLLGESLSLIGSHLEETDKKVCMSSSLSLLLDSLLCALAPLMCLTTQIPELASCTEHALASTLENVAYMMPGL</sequence>
<dbReference type="PANTHER" id="PTHR46584:SF1">
    <property type="entry name" value="HMG DOMAIN-CONTAINING PROTEIN 4"/>
    <property type="match status" value="1"/>
</dbReference>
<organism evidence="1 2">
    <name type="scientific">Ataeniobius toweri</name>
    <dbReference type="NCBI Taxonomy" id="208326"/>
    <lineage>
        <taxon>Eukaryota</taxon>
        <taxon>Metazoa</taxon>
        <taxon>Chordata</taxon>
        <taxon>Craniata</taxon>
        <taxon>Vertebrata</taxon>
        <taxon>Euteleostomi</taxon>
        <taxon>Actinopterygii</taxon>
        <taxon>Neopterygii</taxon>
        <taxon>Teleostei</taxon>
        <taxon>Neoteleostei</taxon>
        <taxon>Acanthomorphata</taxon>
        <taxon>Ovalentaria</taxon>
        <taxon>Atherinomorphae</taxon>
        <taxon>Cyprinodontiformes</taxon>
        <taxon>Goodeidae</taxon>
        <taxon>Ataeniobius</taxon>
    </lineage>
</organism>
<dbReference type="PANTHER" id="PTHR46584">
    <property type="entry name" value="HMG DOMAIN-CONTAINING PROTEIN 4"/>
    <property type="match status" value="1"/>
</dbReference>